<comment type="caution">
    <text evidence="1">The sequence shown here is derived from an EMBL/GenBank/DDBJ whole genome shotgun (WGS) entry which is preliminary data.</text>
</comment>
<evidence type="ECO:0000313" key="2">
    <source>
        <dbReference type="Proteomes" id="UP001247620"/>
    </source>
</evidence>
<reference evidence="1 2" key="1">
    <citation type="submission" date="2023-07" db="EMBL/GenBank/DDBJ databases">
        <title>Sorghum-associated microbial communities from plants grown in Nebraska, USA.</title>
        <authorList>
            <person name="Schachtman D."/>
        </authorList>
    </citation>
    <scope>NUCLEOTIDE SEQUENCE [LARGE SCALE GENOMIC DNA]</scope>
    <source>
        <strain evidence="1 2">3262</strain>
    </source>
</reference>
<keyword evidence="2" id="KW-1185">Reference proteome</keyword>
<evidence type="ECO:0000313" key="1">
    <source>
        <dbReference type="EMBL" id="MDR6942497.1"/>
    </source>
</evidence>
<proteinExistence type="predicted"/>
<name>A0ABU1TAW2_9SPHI</name>
<dbReference type="EMBL" id="JAVDUU010000002">
    <property type="protein sequence ID" value="MDR6942497.1"/>
    <property type="molecule type" value="Genomic_DNA"/>
</dbReference>
<gene>
    <name evidence="1" type="ORF">J2W55_002339</name>
</gene>
<organism evidence="1 2">
    <name type="scientific">Mucilaginibacter pocheonensis</name>
    <dbReference type="NCBI Taxonomy" id="398050"/>
    <lineage>
        <taxon>Bacteria</taxon>
        <taxon>Pseudomonadati</taxon>
        <taxon>Bacteroidota</taxon>
        <taxon>Sphingobacteriia</taxon>
        <taxon>Sphingobacteriales</taxon>
        <taxon>Sphingobacteriaceae</taxon>
        <taxon>Mucilaginibacter</taxon>
    </lineage>
</organism>
<dbReference type="Proteomes" id="UP001247620">
    <property type="component" value="Unassembled WGS sequence"/>
</dbReference>
<accession>A0ABU1TAW2</accession>
<protein>
    <submittedName>
        <fullName evidence="1">Uncharacterized protein</fullName>
    </submittedName>
</protein>
<sequence length="31" mass="3564">MGMSVIKYTADEFCLISSIFDFYPFPSKTPK</sequence>